<evidence type="ECO:0000313" key="16">
    <source>
        <dbReference type="Proteomes" id="UP001515480"/>
    </source>
</evidence>
<dbReference type="GO" id="GO:0009117">
    <property type="term" value="P:nucleotide metabolic process"/>
    <property type="evidence" value="ECO:0007669"/>
    <property type="project" value="UniProtKB-KW"/>
</dbReference>
<dbReference type="GO" id="GO:0009204">
    <property type="term" value="P:deoxyribonucleoside triphosphate catabolic process"/>
    <property type="evidence" value="ECO:0007669"/>
    <property type="project" value="UniProtKB-UniRule"/>
</dbReference>
<evidence type="ECO:0000256" key="12">
    <source>
        <dbReference type="ARBA" id="ARBA00093271"/>
    </source>
</evidence>
<keyword evidence="14" id="KW-0732">Signal</keyword>
<dbReference type="AlphaFoldDB" id="A0AB34IGP7"/>
<evidence type="ECO:0000256" key="7">
    <source>
        <dbReference type="ARBA" id="ARBA00022842"/>
    </source>
</evidence>
<keyword evidence="4 13" id="KW-0479">Metal-binding</keyword>
<comment type="similarity">
    <text evidence="2 13">Belongs to the HAM1 NTPase family.</text>
</comment>
<keyword evidence="3 13" id="KW-0963">Cytoplasm</keyword>
<reference evidence="15 16" key="1">
    <citation type="journal article" date="2024" name="Science">
        <title>Giant polyketide synthase enzymes in the biosynthesis of giant marine polyether toxins.</title>
        <authorList>
            <person name="Fallon T.R."/>
            <person name="Shende V.V."/>
            <person name="Wierzbicki I.H."/>
            <person name="Pendleton A.L."/>
            <person name="Watervoot N.F."/>
            <person name="Auber R.P."/>
            <person name="Gonzalez D.J."/>
            <person name="Wisecaver J.H."/>
            <person name="Moore B.S."/>
        </authorList>
    </citation>
    <scope>NUCLEOTIDE SEQUENCE [LARGE SCALE GENOMIC DNA]</scope>
    <source>
        <strain evidence="15 16">12B1</strain>
    </source>
</reference>
<protein>
    <recommendedName>
        <fullName evidence="13">Inosine triphosphate pyrophosphatase</fullName>
        <shortName evidence="13">ITPase</shortName>
        <shortName evidence="13">Inosine triphosphatase</shortName>
        <ecNumber evidence="13">3.6.1.66</ecNumber>
    </recommendedName>
    <alternativeName>
        <fullName evidence="13">Non-canonical purine NTP pyrophosphatase</fullName>
    </alternativeName>
    <alternativeName>
        <fullName evidence="13">Non-standard purine NTP pyrophosphatase</fullName>
    </alternativeName>
    <alternativeName>
        <fullName evidence="13">Nucleoside-triphosphate diphosphatase</fullName>
    </alternativeName>
    <alternativeName>
        <fullName evidence="13">Nucleoside-triphosphate pyrophosphatase</fullName>
        <shortName evidence="13">NTPase</shortName>
    </alternativeName>
    <alternativeName>
        <fullName evidence="13">XTP/dITP diphosphatase</fullName>
    </alternativeName>
</protein>
<feature type="binding site" evidence="13">
    <location>
        <position position="224"/>
    </location>
    <ligand>
        <name>ITP</name>
        <dbReference type="ChEBI" id="CHEBI:61402"/>
    </ligand>
</feature>
<feature type="binding site" evidence="13">
    <location>
        <begin position="229"/>
        <end position="230"/>
    </location>
    <ligand>
        <name>ITP</name>
        <dbReference type="ChEBI" id="CHEBI:61402"/>
    </ligand>
</feature>
<feature type="signal peptide" evidence="14">
    <location>
        <begin position="1"/>
        <end position="21"/>
    </location>
</feature>
<comment type="subcellular location">
    <subcellularLocation>
        <location evidence="1 13">Cytoplasm</location>
    </subcellularLocation>
</comment>
<evidence type="ECO:0000256" key="4">
    <source>
        <dbReference type="ARBA" id="ARBA00022723"/>
    </source>
</evidence>
<comment type="catalytic activity">
    <reaction evidence="13">
        <text>XTP + H2O = XMP + diphosphate + H(+)</text>
        <dbReference type="Rhea" id="RHEA:28610"/>
        <dbReference type="ChEBI" id="CHEBI:15377"/>
        <dbReference type="ChEBI" id="CHEBI:15378"/>
        <dbReference type="ChEBI" id="CHEBI:33019"/>
        <dbReference type="ChEBI" id="CHEBI:57464"/>
        <dbReference type="ChEBI" id="CHEBI:61314"/>
        <dbReference type="EC" id="3.6.1.66"/>
    </reaction>
</comment>
<dbReference type="Pfam" id="PF01725">
    <property type="entry name" value="Ham1p_like"/>
    <property type="match status" value="1"/>
</dbReference>
<dbReference type="PANTHER" id="PTHR11067">
    <property type="entry name" value="INOSINE TRIPHOSPHATE PYROPHOSPHATASE/HAM1 PROTEIN"/>
    <property type="match status" value="1"/>
</dbReference>
<comment type="subunit">
    <text evidence="13">Homodimer.</text>
</comment>
<evidence type="ECO:0000256" key="9">
    <source>
        <dbReference type="ARBA" id="ARBA00054940"/>
    </source>
</evidence>
<comment type="function">
    <text evidence="13">Pyrophosphatase that hydrolyzes non-canonical purine nucleotides such as inosine triphosphate (ITP), deoxyinosine triphosphate (dITP) or xanthosine 5'-triphosphate (XTP) to their respective monophosphate derivatives. The enzyme does not distinguish between the deoxy- and ribose forms. Probably excludes non-canonical purines from RNA and DNA precursor pools, thus preventing their incorporation into RNA and DNA and avoiding chromosomal lesions.</text>
</comment>
<evidence type="ECO:0000256" key="10">
    <source>
        <dbReference type="ARBA" id="ARBA00093218"/>
    </source>
</evidence>
<dbReference type="GO" id="GO:0046872">
    <property type="term" value="F:metal ion binding"/>
    <property type="evidence" value="ECO:0007669"/>
    <property type="project" value="UniProtKB-KW"/>
</dbReference>
<evidence type="ECO:0000256" key="2">
    <source>
        <dbReference type="ARBA" id="ARBA00008023"/>
    </source>
</evidence>
<comment type="catalytic activity">
    <reaction evidence="10">
        <text>ITP + H2O = IMP + diphosphate + H(+)</text>
        <dbReference type="Rhea" id="RHEA:29399"/>
        <dbReference type="ChEBI" id="CHEBI:15377"/>
        <dbReference type="ChEBI" id="CHEBI:15378"/>
        <dbReference type="ChEBI" id="CHEBI:33019"/>
        <dbReference type="ChEBI" id="CHEBI:58053"/>
        <dbReference type="ChEBI" id="CHEBI:61402"/>
        <dbReference type="EC" id="3.6.1.66"/>
    </reaction>
    <physiologicalReaction direction="left-to-right" evidence="10">
        <dbReference type="Rhea" id="RHEA:29400"/>
    </physiologicalReaction>
</comment>
<dbReference type="EC" id="3.6.1.66" evidence="13"/>
<dbReference type="InterPro" id="IPR002637">
    <property type="entry name" value="RdgB/HAM1"/>
</dbReference>
<evidence type="ECO:0000256" key="5">
    <source>
        <dbReference type="ARBA" id="ARBA00022741"/>
    </source>
</evidence>
<keyword evidence="13" id="KW-0464">Manganese</keyword>
<evidence type="ECO:0000256" key="8">
    <source>
        <dbReference type="ARBA" id="ARBA00023080"/>
    </source>
</evidence>
<evidence type="ECO:0000256" key="1">
    <source>
        <dbReference type="ARBA" id="ARBA00004496"/>
    </source>
</evidence>
<gene>
    <name evidence="15" type="ORF">AB1Y20_013993</name>
</gene>
<feature type="binding site" evidence="13">
    <location>
        <begin position="125"/>
        <end position="126"/>
    </location>
    <ligand>
        <name>ITP</name>
        <dbReference type="ChEBI" id="CHEBI:61402"/>
    </ligand>
</feature>
<dbReference type="HAMAP" id="MF_03148">
    <property type="entry name" value="HAM1_NTPase"/>
    <property type="match status" value="1"/>
</dbReference>
<feature type="binding site" evidence="13">
    <location>
        <begin position="65"/>
        <end position="70"/>
    </location>
    <ligand>
        <name>ITP</name>
        <dbReference type="ChEBI" id="CHEBI:61402"/>
    </ligand>
</feature>
<keyword evidence="8 13" id="KW-0546">Nucleotide metabolism</keyword>
<comment type="catalytic activity">
    <reaction evidence="11">
        <text>dITP + H2O = dIMP + diphosphate + H(+)</text>
        <dbReference type="Rhea" id="RHEA:28342"/>
        <dbReference type="ChEBI" id="CHEBI:15377"/>
        <dbReference type="ChEBI" id="CHEBI:15378"/>
        <dbReference type="ChEBI" id="CHEBI:33019"/>
        <dbReference type="ChEBI" id="CHEBI:61194"/>
        <dbReference type="ChEBI" id="CHEBI:61382"/>
        <dbReference type="EC" id="3.6.1.66"/>
    </reaction>
    <physiologicalReaction direction="left-to-right" evidence="11">
        <dbReference type="Rhea" id="RHEA:28343"/>
    </physiologicalReaction>
</comment>
<dbReference type="GO" id="GO:0005737">
    <property type="term" value="C:cytoplasm"/>
    <property type="evidence" value="ECO:0007669"/>
    <property type="project" value="UniProtKB-SubCell"/>
</dbReference>
<organism evidence="15 16">
    <name type="scientific">Prymnesium parvum</name>
    <name type="common">Toxic golden alga</name>
    <dbReference type="NCBI Taxonomy" id="97485"/>
    <lineage>
        <taxon>Eukaryota</taxon>
        <taxon>Haptista</taxon>
        <taxon>Haptophyta</taxon>
        <taxon>Prymnesiophyceae</taxon>
        <taxon>Prymnesiales</taxon>
        <taxon>Prymnesiaceae</taxon>
        <taxon>Prymnesium</taxon>
    </lineage>
</organism>
<dbReference type="PANTHER" id="PTHR11067:SF9">
    <property type="entry name" value="INOSINE TRIPHOSPHATE PYROPHOSPHATASE"/>
    <property type="match status" value="1"/>
</dbReference>
<feature type="binding site" evidence="13">
    <location>
        <begin position="201"/>
        <end position="204"/>
    </location>
    <ligand>
        <name>ITP</name>
        <dbReference type="ChEBI" id="CHEBI:61402"/>
    </ligand>
</feature>
<dbReference type="GO" id="GO:0000166">
    <property type="term" value="F:nucleotide binding"/>
    <property type="evidence" value="ECO:0007669"/>
    <property type="project" value="UniProtKB-KW"/>
</dbReference>
<evidence type="ECO:0000256" key="13">
    <source>
        <dbReference type="HAMAP-Rule" id="MF_03148"/>
    </source>
</evidence>
<feature type="binding site" evidence="13">
    <location>
        <position position="109"/>
    </location>
    <ligand>
        <name>ITP</name>
        <dbReference type="ChEBI" id="CHEBI:61402"/>
    </ligand>
</feature>
<comment type="function">
    <text evidence="9">Pyrophosphatase that hydrolyzes the non-canonical purine nucleotides inosine triphosphate (ITP), deoxyinosine triphosphate (dITP) as well as 2'-deoxy-N-6-hydroxylaminopurine triphosphate (dHAPTP) and xanthosine 5'-triphosphate (XTP) to their respective monophosphate derivatives. The enzyme does not distinguish between the deoxy- and ribose forms. Probably excludes non-canonical purines from RNA and DNA precursor pools, thus preventing their incorporation into RNA and DNA and avoiding chromosomal lesions.</text>
</comment>
<keyword evidence="6 13" id="KW-0378">Hydrolase</keyword>
<dbReference type="InterPro" id="IPR027502">
    <property type="entry name" value="ITPase"/>
</dbReference>
<keyword evidence="7 13" id="KW-0460">Magnesium</keyword>
<feature type="chain" id="PRO_5044222732" description="Inosine triphosphate pyrophosphatase" evidence="14">
    <location>
        <begin position="22"/>
        <end position="256"/>
    </location>
</feature>
<dbReference type="CDD" id="cd00515">
    <property type="entry name" value="HAM1"/>
    <property type="match status" value="1"/>
</dbReference>
<evidence type="ECO:0000256" key="6">
    <source>
        <dbReference type="ARBA" id="ARBA00022801"/>
    </source>
</evidence>
<proteinExistence type="inferred from homology"/>
<dbReference type="GO" id="GO:0036220">
    <property type="term" value="F:ITP diphosphatase activity"/>
    <property type="evidence" value="ECO:0007669"/>
    <property type="project" value="UniProtKB-UniRule"/>
</dbReference>
<dbReference type="FunFam" id="3.90.950.10:FF:000003">
    <property type="entry name" value="Inosine triphosphate pyrophosphatase"/>
    <property type="match status" value="1"/>
</dbReference>
<comment type="cofactor">
    <cofactor evidence="13">
        <name>Mg(2+)</name>
        <dbReference type="ChEBI" id="CHEBI:18420"/>
    </cofactor>
    <cofactor evidence="13">
        <name>Mn(2+)</name>
        <dbReference type="ChEBI" id="CHEBI:29035"/>
    </cofactor>
    <text evidence="13">Binds 1 divalent metal cation per subunit; can use either Mg(2+) or Mn(2+).</text>
</comment>
<feature type="binding site" evidence="13">
    <location>
        <position position="125"/>
    </location>
    <ligand>
        <name>Mg(2+)</name>
        <dbReference type="ChEBI" id="CHEBI:18420"/>
    </ligand>
</feature>
<evidence type="ECO:0000313" key="15">
    <source>
        <dbReference type="EMBL" id="KAL1498681.1"/>
    </source>
</evidence>
<feature type="binding site" evidence="13">
    <location>
        <position position="97"/>
    </location>
    <ligand>
        <name>Mg(2+)</name>
        <dbReference type="ChEBI" id="CHEBI:18420"/>
    </ligand>
</feature>
<dbReference type="EMBL" id="JBGBPQ010000027">
    <property type="protein sequence ID" value="KAL1498681.1"/>
    <property type="molecule type" value="Genomic_DNA"/>
</dbReference>
<name>A0AB34IGP7_PRYPA</name>
<sequence>MALFAVSTALVEAALHHCVVATPRWGSYARSPHDRRGLPQLVEDEAALDEMTPCGVDERCIYFVTGNAKKEQEVNLILSDQDLRPFRVEHVDLDLPELQGEPLDIAREKCRCAAQRVQASVIVEDTSLCFNALNGMPGPYIKWFVSAVGNDGLFDLLAGKEDKTAYCQCTLAFSPGPGAEPLVFVGRTDGRVVPPEGEGGFGWDAIFVPNGMEMPFGAMPIETKNQISHRARALQKFVAHCKHNEDAIMELISTWS</sequence>
<dbReference type="Proteomes" id="UP001515480">
    <property type="component" value="Unassembled WGS sequence"/>
</dbReference>
<accession>A0AB34IGP7</accession>
<dbReference type="SUPFAM" id="SSF52972">
    <property type="entry name" value="ITPase-like"/>
    <property type="match status" value="1"/>
</dbReference>
<dbReference type="GO" id="GO:0035870">
    <property type="term" value="F:dITP diphosphatase activity"/>
    <property type="evidence" value="ECO:0007669"/>
    <property type="project" value="UniProtKB-UniRule"/>
</dbReference>
<evidence type="ECO:0000256" key="3">
    <source>
        <dbReference type="ARBA" id="ARBA00022490"/>
    </source>
</evidence>
<evidence type="ECO:0000256" key="14">
    <source>
        <dbReference type="SAM" id="SignalP"/>
    </source>
</evidence>
<evidence type="ECO:0000256" key="11">
    <source>
        <dbReference type="ARBA" id="ARBA00093255"/>
    </source>
</evidence>
<dbReference type="Gene3D" id="3.90.950.10">
    <property type="match status" value="1"/>
</dbReference>
<keyword evidence="5 13" id="KW-0547">Nucleotide-binding</keyword>
<keyword evidence="16" id="KW-1185">Reference proteome</keyword>
<comment type="caution">
    <text evidence="15">The sequence shown here is derived from an EMBL/GenBank/DDBJ whole genome shotgun (WGS) entry which is preliminary data.</text>
</comment>
<comment type="catalytic activity">
    <reaction evidence="12">
        <text>N(6)-hydroxy-dATP + H2O = N(6)-hydroxy-dAMP + diphosphate + H(+)</text>
        <dbReference type="Rhea" id="RHEA:83971"/>
        <dbReference type="ChEBI" id="CHEBI:15377"/>
        <dbReference type="ChEBI" id="CHEBI:15378"/>
        <dbReference type="ChEBI" id="CHEBI:33019"/>
        <dbReference type="ChEBI" id="CHEBI:233529"/>
        <dbReference type="ChEBI" id="CHEBI:233530"/>
    </reaction>
    <physiologicalReaction direction="left-to-right" evidence="12">
        <dbReference type="Rhea" id="RHEA:83972"/>
    </physiologicalReaction>
</comment>
<dbReference type="InterPro" id="IPR029001">
    <property type="entry name" value="ITPase-like_fam"/>
</dbReference>
<dbReference type="GO" id="GO:0036222">
    <property type="term" value="F:XTP diphosphatase activity"/>
    <property type="evidence" value="ECO:0007669"/>
    <property type="project" value="UniProtKB-UniRule"/>
</dbReference>